<reference evidence="1 2" key="1">
    <citation type="submission" date="2015-12" db="EMBL/GenBank/DDBJ databases">
        <title>Draft genome sequence of Mesorhizobium sp. UFLA 01-765, a multitolerant efficient symbiont and plant-growth promoting strain isolated from Zn-mining soil using Leucaena leucocephala as a trap plant.</title>
        <authorList>
            <person name="Rangel W.M."/>
            <person name="Thijs S."/>
            <person name="Longatti S.M."/>
            <person name="Moreira F.M."/>
            <person name="Weyens N."/>
            <person name="Vangronsveld J."/>
            <person name="Van Hamme J.D."/>
            <person name="Bottos E.M."/>
            <person name="Rineau F."/>
        </authorList>
    </citation>
    <scope>NUCLEOTIDE SEQUENCE [LARGE SCALE GENOMIC DNA]</scope>
    <source>
        <strain evidence="1 2">UFLA 01-765</strain>
    </source>
</reference>
<organism evidence="1 2">
    <name type="scientific">Rhizobium loti</name>
    <name type="common">Mesorhizobium loti</name>
    <dbReference type="NCBI Taxonomy" id="381"/>
    <lineage>
        <taxon>Bacteria</taxon>
        <taxon>Pseudomonadati</taxon>
        <taxon>Pseudomonadota</taxon>
        <taxon>Alphaproteobacteria</taxon>
        <taxon>Hyphomicrobiales</taxon>
        <taxon>Phyllobacteriaceae</taxon>
        <taxon>Mesorhizobium</taxon>
    </lineage>
</organism>
<evidence type="ECO:0000313" key="1">
    <source>
        <dbReference type="EMBL" id="KUM25613.1"/>
    </source>
</evidence>
<dbReference type="Proteomes" id="UP000053176">
    <property type="component" value="Unassembled WGS sequence"/>
</dbReference>
<protein>
    <submittedName>
        <fullName evidence="1">Uncharacterized protein</fullName>
    </submittedName>
</protein>
<dbReference type="OrthoDB" id="9135044at2"/>
<comment type="caution">
    <text evidence="1">The sequence shown here is derived from an EMBL/GenBank/DDBJ whole genome shotgun (WGS) entry which is preliminary data.</text>
</comment>
<sequence>MIGLAKLLHRYCADTGKGFGGSAQTAGHDAAGLDRRAFAAFLATAALLPWIGRGIGRASADPLRDSLPSPGLVPEKKYPLFDEATASAVPPAGYQSRIALQDSIIRLIRNGVIDPAKFRALQQPFGTEQDGLADVFGKPSDAPIFLTSGNAADFVNLLWPVGLANHMEGNRESRLFSPTLPTFASTAGWTLGRQEQGSVYFNRFPIVDLTPPQEALAIRVATATFRPCCNNSTFFQDCNHGSALLGVLQLGASQGLQEEDLYREALAFNSFWFSDYYIRTALYFKVVRKVEWRDVDPKVVMSSEFSALGPWQQNVQALLETIPNLIPEPGGGANCGLSSSYLVR</sequence>
<name>A0A124GG47_RHILI</name>
<proteinExistence type="predicted"/>
<evidence type="ECO:0000313" key="2">
    <source>
        <dbReference type="Proteomes" id="UP000053176"/>
    </source>
</evidence>
<accession>A0A124GG47</accession>
<gene>
    <name evidence="1" type="ORF">AU467_25960</name>
</gene>
<dbReference type="AlphaFoldDB" id="A0A124GG47"/>
<dbReference type="EMBL" id="LPWA01000116">
    <property type="protein sequence ID" value="KUM25613.1"/>
    <property type="molecule type" value="Genomic_DNA"/>
</dbReference>